<evidence type="ECO:0000256" key="2">
    <source>
        <dbReference type="ARBA" id="ARBA00022898"/>
    </source>
</evidence>
<dbReference type="RefSeq" id="WP_002726661.1">
    <property type="nucleotide sequence ID" value="NZ_CAHP01000012.1"/>
</dbReference>
<evidence type="ECO:0000313" key="6">
    <source>
        <dbReference type="Proteomes" id="UP000004169"/>
    </source>
</evidence>
<dbReference type="Pfam" id="PF01053">
    <property type="entry name" value="Cys_Met_Meta_PP"/>
    <property type="match status" value="1"/>
</dbReference>
<dbReference type="InterPro" id="IPR000277">
    <property type="entry name" value="Cys/Met-Metab_PyrdxlP-dep_enz"/>
</dbReference>
<keyword evidence="5" id="KW-0456">Lyase</keyword>
<comment type="caution">
    <text evidence="5">The sequence shown here is derived from an EMBL/GenBank/DDBJ whole genome shotgun (WGS) entry which is preliminary data.</text>
</comment>
<dbReference type="InterPro" id="IPR015424">
    <property type="entry name" value="PyrdxlP-dep_Trfase"/>
</dbReference>
<dbReference type="PANTHER" id="PTHR11808">
    <property type="entry name" value="TRANS-SULFURATION ENZYME FAMILY MEMBER"/>
    <property type="match status" value="1"/>
</dbReference>
<dbReference type="CDD" id="cd00614">
    <property type="entry name" value="CGS_like"/>
    <property type="match status" value="1"/>
</dbReference>
<dbReference type="Gene3D" id="3.40.640.10">
    <property type="entry name" value="Type I PLP-dependent aspartate aminotransferase-like (Major domain)"/>
    <property type="match status" value="1"/>
</dbReference>
<keyword evidence="6" id="KW-1185">Reference proteome</keyword>
<evidence type="ECO:0000313" key="5">
    <source>
        <dbReference type="EMBL" id="CCG40405.1"/>
    </source>
</evidence>
<name>H8FPW7_MAGML</name>
<dbReference type="PIRSF" id="PIRSF001434">
    <property type="entry name" value="CGS"/>
    <property type="match status" value="1"/>
</dbReference>
<dbReference type="OrthoDB" id="9805807at2"/>
<reference evidence="5 6" key="1">
    <citation type="journal article" date="2012" name="J. Bacteriol.">
        <title>Draft Genome Sequence of the Purple Photosynthetic Bacterium Phaeospirillum molischianum DSM120, a Particularly Versatile Bacterium.</title>
        <authorList>
            <person name="Duquesne K."/>
            <person name="Prima V."/>
            <person name="Ji B."/>
            <person name="Rouy Z."/>
            <person name="Medigue C."/>
            <person name="Talla E."/>
            <person name="Sturgis J.N."/>
        </authorList>
    </citation>
    <scope>NUCLEOTIDE SEQUENCE [LARGE SCALE GENOMIC DNA]</scope>
    <source>
        <strain evidence="6">DSM120</strain>
    </source>
</reference>
<dbReference type="EC" id="4.4.1.11" evidence="5"/>
<protein>
    <submittedName>
        <fullName evidence="5">Methionine gamma-lyase</fullName>
        <ecNumber evidence="5">4.4.1.11</ecNumber>
    </submittedName>
</protein>
<dbReference type="GO" id="GO:0018826">
    <property type="term" value="F:methionine gamma-lyase activity"/>
    <property type="evidence" value="ECO:0007669"/>
    <property type="project" value="UniProtKB-EC"/>
</dbReference>
<dbReference type="InterPro" id="IPR015421">
    <property type="entry name" value="PyrdxlP-dep_Trfase_major"/>
</dbReference>
<dbReference type="eggNOG" id="COG0626">
    <property type="taxonomic scope" value="Bacteria"/>
</dbReference>
<comment type="similarity">
    <text evidence="4">Belongs to the trans-sulfuration enzymes family.</text>
</comment>
<dbReference type="FunFam" id="3.40.640.10:FF:000046">
    <property type="entry name" value="Cystathionine gamma-lyase"/>
    <property type="match status" value="1"/>
</dbReference>
<evidence type="ECO:0000256" key="3">
    <source>
        <dbReference type="PIRSR" id="PIRSR001434-2"/>
    </source>
</evidence>
<comment type="cofactor">
    <cofactor evidence="1 4">
        <name>pyridoxal 5'-phosphate</name>
        <dbReference type="ChEBI" id="CHEBI:597326"/>
    </cofactor>
</comment>
<organism evidence="5 6">
    <name type="scientific">Magnetospirillum molischianum DSM 120</name>
    <dbReference type="NCBI Taxonomy" id="1150626"/>
    <lineage>
        <taxon>Bacteria</taxon>
        <taxon>Pseudomonadati</taxon>
        <taxon>Pseudomonadota</taxon>
        <taxon>Alphaproteobacteria</taxon>
        <taxon>Rhodospirillales</taxon>
        <taxon>Rhodospirillaceae</taxon>
        <taxon>Magnetospirillum</taxon>
    </lineage>
</organism>
<evidence type="ECO:0000256" key="4">
    <source>
        <dbReference type="RuleBase" id="RU362118"/>
    </source>
</evidence>
<dbReference type="AlphaFoldDB" id="H8FPW7"/>
<dbReference type="Gene3D" id="3.90.1150.10">
    <property type="entry name" value="Aspartate Aminotransferase, domain 1"/>
    <property type="match status" value="1"/>
</dbReference>
<dbReference type="STRING" id="1150626.PHAMO_20091"/>
<sequence>MNPATLAIHAGLSDSVPGQPVLSPLVPATSFFADPDAIGFSANDMGDQTPHFYSRWSNPTAETLEQRLAALDGGEAALTFASGMAAISGLFFHMLKAGDHLILSDVCYAGVAELAHETLPEWGIDVTKVDTSSPQAVADAIRPSTRLVHIETPANPILRLADISAIAEIARPQGVKLSVDATMATPIATRPLEFGADFVVHSLTKYACGHGDALGGAVIGKHQALASLRKEALIHFGGAINPFAAWLILRGLETLPMRMAAHQANAAAVTEFLSNHPRVGRVIWPGSPTHPQHELARRQMRNFSGMVSFTADDGPALARRFAERLKLVAYAVSLGKTRSLLFYIPSDDIIRSSFRLNAAAAQSYRDWTGDGTFRLSVGIEDPADIIADLEQALG</sequence>
<keyword evidence="2 3" id="KW-0663">Pyridoxal phosphate</keyword>
<dbReference type="Proteomes" id="UP000004169">
    <property type="component" value="Unassembled WGS sequence"/>
</dbReference>
<dbReference type="GO" id="GO:0030170">
    <property type="term" value="F:pyridoxal phosphate binding"/>
    <property type="evidence" value="ECO:0007669"/>
    <property type="project" value="InterPro"/>
</dbReference>
<accession>H8FPW7</accession>
<dbReference type="InterPro" id="IPR015422">
    <property type="entry name" value="PyrdxlP-dep_Trfase_small"/>
</dbReference>
<dbReference type="GO" id="GO:0019346">
    <property type="term" value="P:transsulfuration"/>
    <property type="evidence" value="ECO:0007669"/>
    <property type="project" value="InterPro"/>
</dbReference>
<feature type="modified residue" description="N6-(pyridoxal phosphate)lysine" evidence="3">
    <location>
        <position position="205"/>
    </location>
</feature>
<proteinExistence type="inferred from homology"/>
<dbReference type="GO" id="GO:0005737">
    <property type="term" value="C:cytoplasm"/>
    <property type="evidence" value="ECO:0007669"/>
    <property type="project" value="TreeGrafter"/>
</dbReference>
<dbReference type="SUPFAM" id="SSF53383">
    <property type="entry name" value="PLP-dependent transferases"/>
    <property type="match status" value="1"/>
</dbReference>
<gene>
    <name evidence="5" type="primary">mdeA</name>
    <name evidence="5" type="ORF">PHAMO_20091</name>
</gene>
<evidence type="ECO:0000256" key="1">
    <source>
        <dbReference type="ARBA" id="ARBA00001933"/>
    </source>
</evidence>
<dbReference type="EMBL" id="CAHP01000012">
    <property type="protein sequence ID" value="CCG40405.1"/>
    <property type="molecule type" value="Genomic_DNA"/>
</dbReference>